<keyword evidence="3" id="KW-1185">Reference proteome</keyword>
<sequence>MNVIAAREYCRTHHTDLVSIRNPEENQLVREVADGHEIYWIGLFRDSWIWSDGRYSSFRFWMPGTKTRVLNVKVRSENLQDLNDPATKAAILKQMQQLVKDTTLTDGHKLSWRTQADGQVFTREQCHQDDCDSVN</sequence>
<proteinExistence type="predicted"/>
<dbReference type="InterPro" id="IPR016186">
    <property type="entry name" value="C-type_lectin-like/link_sf"/>
</dbReference>
<gene>
    <name evidence="2" type="ORF">NHX12_009187</name>
</gene>
<feature type="domain" description="C-type lectin" evidence="1">
    <location>
        <begin position="6"/>
        <end position="64"/>
    </location>
</feature>
<dbReference type="PANTHER" id="PTHR45784">
    <property type="entry name" value="C-TYPE LECTIN DOMAIN FAMILY 20 MEMBER A-RELATED"/>
    <property type="match status" value="1"/>
</dbReference>
<dbReference type="PANTHER" id="PTHR45784:SF5">
    <property type="entry name" value="C-TYPE LECTIN DOMAIN FAMILY 20 MEMBER A-RELATED"/>
    <property type="match status" value="1"/>
</dbReference>
<dbReference type="OrthoDB" id="441660at2759"/>
<dbReference type="PROSITE" id="PS50041">
    <property type="entry name" value="C_TYPE_LECTIN_2"/>
    <property type="match status" value="1"/>
</dbReference>
<dbReference type="SUPFAM" id="SSF56436">
    <property type="entry name" value="C-type lectin-like"/>
    <property type="match status" value="1"/>
</dbReference>
<comment type="caution">
    <text evidence="2">The sequence shown here is derived from an EMBL/GenBank/DDBJ whole genome shotgun (WGS) entry which is preliminary data.</text>
</comment>
<evidence type="ECO:0000313" key="2">
    <source>
        <dbReference type="EMBL" id="KAJ3591241.1"/>
    </source>
</evidence>
<protein>
    <recommendedName>
        <fullName evidence="1">C-type lectin domain-containing protein</fullName>
    </recommendedName>
</protein>
<dbReference type="Pfam" id="PF00059">
    <property type="entry name" value="Lectin_C"/>
    <property type="match status" value="1"/>
</dbReference>
<dbReference type="Proteomes" id="UP001148018">
    <property type="component" value="Unassembled WGS sequence"/>
</dbReference>
<name>A0A9Q0DPB2_9TELE</name>
<dbReference type="InterPro" id="IPR016187">
    <property type="entry name" value="CTDL_fold"/>
</dbReference>
<dbReference type="Gene3D" id="3.10.100.10">
    <property type="entry name" value="Mannose-Binding Protein A, subunit A"/>
    <property type="match status" value="1"/>
</dbReference>
<organism evidence="2 3">
    <name type="scientific">Muraenolepis orangiensis</name>
    <name type="common">Patagonian moray cod</name>
    <dbReference type="NCBI Taxonomy" id="630683"/>
    <lineage>
        <taxon>Eukaryota</taxon>
        <taxon>Metazoa</taxon>
        <taxon>Chordata</taxon>
        <taxon>Craniata</taxon>
        <taxon>Vertebrata</taxon>
        <taxon>Euteleostomi</taxon>
        <taxon>Actinopterygii</taxon>
        <taxon>Neopterygii</taxon>
        <taxon>Teleostei</taxon>
        <taxon>Neoteleostei</taxon>
        <taxon>Acanthomorphata</taxon>
        <taxon>Zeiogadaria</taxon>
        <taxon>Gadariae</taxon>
        <taxon>Gadiformes</taxon>
        <taxon>Muraenolepidoidei</taxon>
        <taxon>Muraenolepididae</taxon>
        <taxon>Muraenolepis</taxon>
    </lineage>
</organism>
<accession>A0A9Q0DPB2</accession>
<evidence type="ECO:0000259" key="1">
    <source>
        <dbReference type="PROSITE" id="PS50041"/>
    </source>
</evidence>
<dbReference type="InterPro" id="IPR001304">
    <property type="entry name" value="C-type_lectin-like"/>
</dbReference>
<dbReference type="EMBL" id="JANIIK010000114">
    <property type="protein sequence ID" value="KAJ3591241.1"/>
    <property type="molecule type" value="Genomic_DNA"/>
</dbReference>
<evidence type="ECO:0000313" key="3">
    <source>
        <dbReference type="Proteomes" id="UP001148018"/>
    </source>
</evidence>
<dbReference type="AlphaFoldDB" id="A0A9Q0DPB2"/>
<reference evidence="2" key="1">
    <citation type="submission" date="2022-07" db="EMBL/GenBank/DDBJ databases">
        <title>Chromosome-level genome of Muraenolepis orangiensis.</title>
        <authorList>
            <person name="Kim J."/>
        </authorList>
    </citation>
    <scope>NUCLEOTIDE SEQUENCE</scope>
    <source>
        <strain evidence="2">KU_S4_2022</strain>
        <tissue evidence="2">Muscle</tissue>
    </source>
</reference>